<reference evidence="5" key="1">
    <citation type="journal article" date="2011" name="Plant Physiol.">
        <title>Comprehensive sequence analysis of 24,783 barley full-length cDNAs derived from 12 clone libraries.</title>
        <authorList>
            <person name="Matsumoto T."/>
            <person name="Tanaka T."/>
            <person name="Sakai H."/>
            <person name="Amano N."/>
            <person name="Kanamori H."/>
            <person name="Kurita K."/>
            <person name="Kikuta A."/>
            <person name="Kamiya K."/>
            <person name="Yamamoto M."/>
            <person name="Ikawa H."/>
            <person name="Fujii N."/>
            <person name="Hori K."/>
            <person name="Itoh T."/>
            <person name="Sato K."/>
        </authorList>
    </citation>
    <scope>NUCLEOTIDE SEQUENCE</scope>
    <source>
        <tissue evidence="5">Shoot</tissue>
    </source>
</reference>
<evidence type="ECO:0000313" key="5">
    <source>
        <dbReference type="EMBL" id="BAJ86207.1"/>
    </source>
</evidence>
<evidence type="ECO:0000256" key="1">
    <source>
        <dbReference type="ARBA" id="ARBA00001964"/>
    </source>
</evidence>
<name>F2CTN6_HORVV</name>
<dbReference type="PANTHER" id="PTHR11516">
    <property type="entry name" value="PYRUVATE DEHYDROGENASE E1 COMPONENT, ALPHA SUBUNIT BACTERIAL AND ORGANELLAR"/>
    <property type="match status" value="1"/>
</dbReference>
<dbReference type="AlphaFoldDB" id="F2CTN6"/>
<dbReference type="PANTHER" id="PTHR11516:SF60">
    <property type="entry name" value="PYRUVATE DEHYDROGENASE E1 COMPONENT SUBUNIT ALPHA"/>
    <property type="match status" value="1"/>
</dbReference>
<evidence type="ECO:0000256" key="3">
    <source>
        <dbReference type="ARBA" id="ARBA00023052"/>
    </source>
</evidence>
<dbReference type="InterPro" id="IPR029061">
    <property type="entry name" value="THDP-binding"/>
</dbReference>
<feature type="domain" description="Dehydrogenase E1 component" evidence="4">
    <location>
        <begin position="77"/>
        <end position="197"/>
    </location>
</feature>
<evidence type="ECO:0000256" key="2">
    <source>
        <dbReference type="ARBA" id="ARBA00023002"/>
    </source>
</evidence>
<dbReference type="Gene3D" id="3.40.50.970">
    <property type="match status" value="1"/>
</dbReference>
<comment type="cofactor">
    <cofactor evidence="1">
        <name>thiamine diphosphate</name>
        <dbReference type="ChEBI" id="CHEBI:58937"/>
    </cofactor>
</comment>
<evidence type="ECO:0000259" key="4">
    <source>
        <dbReference type="Pfam" id="PF00676"/>
    </source>
</evidence>
<keyword evidence="3" id="KW-0786">Thiamine pyrophosphate</keyword>
<dbReference type="EMBL" id="AK354988">
    <property type="protein sequence ID" value="BAJ86207.1"/>
    <property type="molecule type" value="mRNA"/>
</dbReference>
<dbReference type="SUPFAM" id="SSF52518">
    <property type="entry name" value="Thiamin diphosphate-binding fold (THDP-binding)"/>
    <property type="match status" value="1"/>
</dbReference>
<keyword evidence="2" id="KW-0560">Oxidoreductase</keyword>
<dbReference type="InterPro" id="IPR050642">
    <property type="entry name" value="PDH_E1_Alpha_Subunit"/>
</dbReference>
<accession>F2CTN6</accession>
<dbReference type="InterPro" id="IPR001017">
    <property type="entry name" value="DH_E1"/>
</dbReference>
<dbReference type="GO" id="GO:0016624">
    <property type="term" value="F:oxidoreductase activity, acting on the aldehyde or oxo group of donors, disulfide as acceptor"/>
    <property type="evidence" value="ECO:0007669"/>
    <property type="project" value="InterPro"/>
</dbReference>
<dbReference type="Pfam" id="PF00676">
    <property type="entry name" value="E1_dh"/>
    <property type="match status" value="1"/>
</dbReference>
<proteinExistence type="evidence at transcript level"/>
<sequence>MAAAYFTVAKCVAPVAARSAAADMVSTPSVLSVRPLHRRPACRLGSVLTVSSDVLKAAPAAAYPAVTREDALELYEDMILGRNSEDMCAQMYYRGKMFGFVHLYNGQEAVSIGFIKQLNQPDCVVSTYRDHVHALSKGVPAREVMAELFGKATGCCRGQGGSMHMFSEPRNLLGGFAFISEGIPVATGAAFAAKYRHEVLKQSSPGGLDVTLAFSSLMSTFVRNKETQACLICYLSMPIASYLCVLITA</sequence>
<protein>
    <submittedName>
        <fullName evidence="5">Predicted protein</fullName>
    </submittedName>
</protein>
<organism evidence="5">
    <name type="scientific">Hordeum vulgare subsp. vulgare</name>
    <name type="common">Domesticated barley</name>
    <dbReference type="NCBI Taxonomy" id="112509"/>
    <lineage>
        <taxon>Eukaryota</taxon>
        <taxon>Viridiplantae</taxon>
        <taxon>Streptophyta</taxon>
        <taxon>Embryophyta</taxon>
        <taxon>Tracheophyta</taxon>
        <taxon>Spermatophyta</taxon>
        <taxon>Magnoliopsida</taxon>
        <taxon>Liliopsida</taxon>
        <taxon>Poales</taxon>
        <taxon>Poaceae</taxon>
        <taxon>BOP clade</taxon>
        <taxon>Pooideae</taxon>
        <taxon>Triticodae</taxon>
        <taxon>Triticeae</taxon>
        <taxon>Hordeinae</taxon>
        <taxon>Hordeum</taxon>
    </lineage>
</organism>